<keyword evidence="2" id="KW-1185">Reference proteome</keyword>
<protein>
    <submittedName>
        <fullName evidence="1">Uncharacterized protein</fullName>
    </submittedName>
</protein>
<organism evidence="1 2">
    <name type="scientific">Theileria equi strain WA</name>
    <dbReference type="NCBI Taxonomy" id="1537102"/>
    <lineage>
        <taxon>Eukaryota</taxon>
        <taxon>Sar</taxon>
        <taxon>Alveolata</taxon>
        <taxon>Apicomplexa</taxon>
        <taxon>Aconoidasida</taxon>
        <taxon>Piroplasmida</taxon>
        <taxon>Theileriidae</taxon>
        <taxon>Theileria</taxon>
    </lineage>
</organism>
<dbReference type="RefSeq" id="XP_004831368.1">
    <property type="nucleotide sequence ID" value="XM_004831311.1"/>
</dbReference>
<sequence length="212" mass="25326">MSTNKKRVNRKYQFDPIAHSPLFPVISEQVRLHVLAKRKKLYNENEWKRASRRLLFESLFEMERNFVPPQTYDENNTRTVSINRQIAIKTEMRSSLESLNCLMEWMRSQYKDENLSRHERLLELREEQREEKNNAEVLRHLRKIVFLQKLSKESKTEMERRKMCAHDAEMGRKKISAGEREEEETLMFPSDRKLAACGLITQPTKISTGHNM</sequence>
<reference evidence="1 2" key="1">
    <citation type="journal article" date="2012" name="BMC Genomics">
        <title>Comparative genomic analysis and phylogenetic position of Theileria equi.</title>
        <authorList>
            <person name="Kappmeyer L.S."/>
            <person name="Thiagarajan M."/>
            <person name="Herndon D.R."/>
            <person name="Ramsay J.D."/>
            <person name="Caler E."/>
            <person name="Djikeng A."/>
            <person name="Gillespie J.J."/>
            <person name="Lau A.O."/>
            <person name="Roalson E.H."/>
            <person name="Silva J.C."/>
            <person name="Silva M.G."/>
            <person name="Suarez C.E."/>
            <person name="Ueti M.W."/>
            <person name="Nene V.M."/>
            <person name="Mealey R.H."/>
            <person name="Knowles D.P."/>
            <person name="Brayton K.A."/>
        </authorList>
    </citation>
    <scope>NUCLEOTIDE SEQUENCE [LARGE SCALE GENOMIC DNA]</scope>
    <source>
        <strain evidence="1 2">WA</strain>
    </source>
</reference>
<evidence type="ECO:0000313" key="2">
    <source>
        <dbReference type="Proteomes" id="UP000031512"/>
    </source>
</evidence>
<proteinExistence type="predicted"/>
<name>L0B1F7_THEEQ</name>
<dbReference type="KEGG" id="beq:BEWA_011200"/>
<dbReference type="AlphaFoldDB" id="L0B1F7"/>
<dbReference type="GeneID" id="15805722"/>
<gene>
    <name evidence="1" type="ORF">BEWA_011200</name>
</gene>
<accession>L0B1F7</accession>
<dbReference type="Proteomes" id="UP000031512">
    <property type="component" value="Chromosome 3"/>
</dbReference>
<evidence type="ECO:0000313" key="1">
    <source>
        <dbReference type="EMBL" id="AFZ81702.1"/>
    </source>
</evidence>
<dbReference type="eggNOG" id="ENOG502TN9K">
    <property type="taxonomic scope" value="Eukaryota"/>
</dbReference>
<dbReference type="EMBL" id="CP001670">
    <property type="protein sequence ID" value="AFZ81702.1"/>
    <property type="molecule type" value="Genomic_DNA"/>
</dbReference>
<dbReference type="OrthoDB" id="360787at2759"/>
<dbReference type="VEuPathDB" id="PiroplasmaDB:BEWA_011200"/>